<dbReference type="EMBL" id="AUZX01009792">
    <property type="protein sequence ID" value="EQD50616.1"/>
    <property type="molecule type" value="Genomic_DNA"/>
</dbReference>
<dbReference type="Pfam" id="PF00768">
    <property type="entry name" value="Peptidase_S11"/>
    <property type="match status" value="1"/>
</dbReference>
<dbReference type="Gene3D" id="3.40.710.10">
    <property type="entry name" value="DD-peptidase/beta-lactamase superfamily"/>
    <property type="match status" value="1"/>
</dbReference>
<protein>
    <submittedName>
        <fullName evidence="2">Peptidase S11 D-alanyl-D-alanine carboxypeptidase 1</fullName>
    </submittedName>
</protein>
<accession>T0ZQQ5</accession>
<sequence>RDAKILGLDQTHYGDITGIGSQDLSTAHDQAVMAVDLMYAEPIVRQIVALPRVALPVAGVVWSYTPFVGQGGVVGVKSGFTGLAGGCDVMAINFRIGTHVITTYSVVLGDHGANPITGAGEEALALARVVRPLLRIAHTSTGSMVVWVGPRADLVASSRR</sequence>
<proteinExistence type="predicted"/>
<dbReference type="InterPro" id="IPR001967">
    <property type="entry name" value="Peptidase_S11_N"/>
</dbReference>
<dbReference type="AlphaFoldDB" id="T0ZQQ5"/>
<dbReference type="SUPFAM" id="SSF56601">
    <property type="entry name" value="beta-lactamase/transpeptidase-like"/>
    <property type="match status" value="1"/>
</dbReference>
<feature type="non-terminal residue" evidence="2">
    <location>
        <position position="1"/>
    </location>
</feature>
<name>T0ZQQ5_9ZZZZ</name>
<reference evidence="2" key="2">
    <citation type="journal article" date="2014" name="ISME J.">
        <title>Microbial stratification in low pH oxic and suboxic macroscopic growths along an acid mine drainage.</title>
        <authorList>
            <person name="Mendez-Garcia C."/>
            <person name="Mesa V."/>
            <person name="Sprenger R.R."/>
            <person name="Richter M."/>
            <person name="Diez M.S."/>
            <person name="Solano J."/>
            <person name="Bargiela R."/>
            <person name="Golyshina O.V."/>
            <person name="Manteca A."/>
            <person name="Ramos J.L."/>
            <person name="Gallego J.R."/>
            <person name="Llorente I."/>
            <person name="Martins Dos Santos V.A."/>
            <person name="Jensen O.N."/>
            <person name="Pelaez A.I."/>
            <person name="Sanchez J."/>
            <person name="Ferrer M."/>
        </authorList>
    </citation>
    <scope>NUCLEOTIDE SEQUENCE</scope>
</reference>
<comment type="caution">
    <text evidence="2">The sequence shown here is derived from an EMBL/GenBank/DDBJ whole genome shotgun (WGS) entry which is preliminary data.</text>
</comment>
<dbReference type="InterPro" id="IPR012338">
    <property type="entry name" value="Beta-lactam/transpept-like"/>
</dbReference>
<keyword evidence="2" id="KW-0378">Hydrolase</keyword>
<reference evidence="2" key="1">
    <citation type="submission" date="2013-08" db="EMBL/GenBank/DDBJ databases">
        <authorList>
            <person name="Mendez C."/>
            <person name="Richter M."/>
            <person name="Ferrer M."/>
            <person name="Sanchez J."/>
        </authorList>
    </citation>
    <scope>NUCLEOTIDE SEQUENCE</scope>
</reference>
<keyword evidence="2" id="KW-0645">Protease</keyword>
<feature type="domain" description="Peptidase S11 D-alanyl-D-alanine carboxypeptidase A N-terminal" evidence="1">
    <location>
        <begin position="3"/>
        <end position="101"/>
    </location>
</feature>
<keyword evidence="2" id="KW-0121">Carboxypeptidase</keyword>
<organism evidence="2">
    <name type="scientific">mine drainage metagenome</name>
    <dbReference type="NCBI Taxonomy" id="410659"/>
    <lineage>
        <taxon>unclassified sequences</taxon>
        <taxon>metagenomes</taxon>
        <taxon>ecological metagenomes</taxon>
    </lineage>
</organism>
<gene>
    <name evidence="2" type="ORF">B1A_13387</name>
</gene>
<dbReference type="GO" id="GO:0006508">
    <property type="term" value="P:proteolysis"/>
    <property type="evidence" value="ECO:0007669"/>
    <property type="project" value="InterPro"/>
</dbReference>
<dbReference type="GO" id="GO:0009002">
    <property type="term" value="F:serine-type D-Ala-D-Ala carboxypeptidase activity"/>
    <property type="evidence" value="ECO:0007669"/>
    <property type="project" value="InterPro"/>
</dbReference>
<evidence type="ECO:0000259" key="1">
    <source>
        <dbReference type="Pfam" id="PF00768"/>
    </source>
</evidence>
<evidence type="ECO:0000313" key="2">
    <source>
        <dbReference type="EMBL" id="EQD50616.1"/>
    </source>
</evidence>